<feature type="compositionally biased region" description="Pro residues" evidence="9">
    <location>
        <begin position="638"/>
        <end position="651"/>
    </location>
</feature>
<feature type="compositionally biased region" description="Low complexity" evidence="9">
    <location>
        <begin position="378"/>
        <end position="420"/>
    </location>
</feature>
<feature type="coiled-coil region" evidence="8">
    <location>
        <begin position="748"/>
        <end position="779"/>
    </location>
</feature>
<keyword evidence="3" id="KW-0914">Notch signaling pathway</keyword>
<feature type="compositionally biased region" description="Gly residues" evidence="9">
    <location>
        <begin position="126"/>
        <end position="136"/>
    </location>
</feature>
<dbReference type="InterPro" id="IPR046369">
    <property type="entry name" value="MAML1-3"/>
</dbReference>
<feature type="region of interest" description="Disordered" evidence="9">
    <location>
        <begin position="121"/>
        <end position="157"/>
    </location>
</feature>
<keyword evidence="6" id="KW-0804">Transcription</keyword>
<evidence type="ECO:0000256" key="6">
    <source>
        <dbReference type="ARBA" id="ARBA00023163"/>
    </source>
</evidence>
<sequence>MGDFAAPAAATANGSSICINSNLNSSLGGAGIGVNNTPNSTPAAPSNNHPAAGGGGGPGGSGGGPGSVPKHSTVVERLRQRIEGCRRHHVNCENRYQQAQAEQLELERRDTVSLYQRTLEQRAKKSGGGGGGGGGSKQPSQHSSKQQQDAESASAEQRNHTLIMLQETVKRKLEGARSPLNGEQQNGACDGNFSPTSKRIRKDIPAAMDTISNLPNNMPLPSASPLHQLDMKPSLPLPNSGAHAPGIIEELGKNGRLPEIKLSMNGCSDLEDSFAILQNKELKQEPLDDPTCIDTSETSLSNQNKLFSDINLNDQEWQELIDELANTVPEDDIQDLFNEDFEEKKEPEFSRPTTETPLSQESASVKSDPSHSPFAHVPMGSPQGRPSSSGPPFSNVSTASSIPSVSSTPAAPNPASSPAATCAVQSPQTPNQAHTPGQASSRPGNGYLMTPAAGTVSGSGPGPVAVSSADLSPAEQLKQMAAQQQQRAKLIQQKQQQQPQQQHPNQTSSWSPVGPPSSPYGGAFNADKPNSPMMYPQAFNNQNPIVPAMANNLQKTTMNNYLPQNHMNMINQPPNNLGTNSLNKQPSILTYGNTKPLTHFNAELSQRMTPPMANPNKNPMMPYIQQQQQQQQQQQPLPQQPPQQQPPPPQQSQPQLQAQMVHLNEEQKRMLLMKQKGVMNQPMAYAPLPSHGQDQHPVGLSRTPGPIQPPVAPGSSSIVTGANPGGPSFLATQPQAAIMKQMLIDQRAQLMEQQKQQFLREQRQQQQQQQQILAEQQLQQSHLPRQHLQQRTPYPVQQVNQFQGSPQDIAAVRNQAALQNMRASRMMAQSTGMMGMGPSQNPGAMPSAAAQSELGMAPYSNTSTSQPGMYNMSVGMSQMLQHPNQSGMGMTHSQAQGPRQPAAAQGVGMVSGFSQSMLVNSSIPQQHQQMKGPVGQALPRPQGPPRLQSIMGTVQQGAQNWQQRSLQGMPGRTSGELGPFNNGTAYPMQAGQPRLTKQHFPQGMGQSVVDTTGTVRALNPTAMGRQIMSSLPGQQGNNQARQMVIPGMSQGVPGMPGFSQPPTQQPMQSGNFAPSSQGQAYDRNPSQDIPYNYSSEGAGGSFPSLTEGADLVDSIIKGGPGEEWMQELDELFGNP</sequence>
<protein>
    <submittedName>
        <fullName evidence="11">Mastermind like transcriptional coactivator 3</fullName>
    </submittedName>
</protein>
<feature type="region of interest" description="Disordered" evidence="9">
    <location>
        <begin position="607"/>
        <end position="657"/>
    </location>
</feature>
<dbReference type="GO" id="GO:0003713">
    <property type="term" value="F:transcription coactivator activity"/>
    <property type="evidence" value="ECO:0007669"/>
    <property type="project" value="Ensembl"/>
</dbReference>
<dbReference type="Ensembl" id="ENSVURT00010014385.1">
    <property type="protein sequence ID" value="ENSVURP00010012641.1"/>
    <property type="gene ID" value="ENSVURG00010009748.1"/>
</dbReference>
<dbReference type="Pfam" id="PF20801">
    <property type="entry name" value="MAML1_3_TAD2"/>
    <property type="match status" value="2"/>
</dbReference>
<dbReference type="GeneTree" id="ENSGT00950000183201"/>
<evidence type="ECO:0000256" key="5">
    <source>
        <dbReference type="ARBA" id="ARBA00023159"/>
    </source>
</evidence>
<dbReference type="Proteomes" id="UP000314987">
    <property type="component" value="Unassembled WGS sequence"/>
</dbReference>
<dbReference type="Gene3D" id="6.10.250.970">
    <property type="match status" value="1"/>
</dbReference>
<feature type="compositionally biased region" description="Polar residues" evidence="9">
    <location>
        <begin position="423"/>
        <end position="443"/>
    </location>
</feature>
<gene>
    <name evidence="11" type="primary">MAML3</name>
</gene>
<dbReference type="InterPro" id="IPR046370">
    <property type="entry name" value="MAML_N_sf"/>
</dbReference>
<reference evidence="12" key="1">
    <citation type="submission" date="2018-12" db="EMBL/GenBank/DDBJ databases">
        <authorList>
            <person name="Yazar S."/>
        </authorList>
    </citation>
    <scope>NUCLEOTIDE SEQUENCE [LARGE SCALE GENOMIC DNA]</scope>
</reference>
<feature type="compositionally biased region" description="Acidic residues" evidence="9">
    <location>
        <begin position="1124"/>
        <end position="1135"/>
    </location>
</feature>
<evidence type="ECO:0000256" key="4">
    <source>
        <dbReference type="ARBA" id="ARBA00023015"/>
    </source>
</evidence>
<comment type="subcellular location">
    <subcellularLocation>
        <location evidence="1">Nucleus speckle</location>
    </subcellularLocation>
</comment>
<dbReference type="InterPro" id="IPR048455">
    <property type="entry name" value="MAML1_3_TAD2"/>
</dbReference>
<keyword evidence="7" id="KW-0539">Nucleus</keyword>
<keyword evidence="12" id="KW-1185">Reference proteome</keyword>
<feature type="compositionally biased region" description="Low complexity" evidence="9">
    <location>
        <begin position="137"/>
        <end position="156"/>
    </location>
</feature>
<dbReference type="GO" id="GO:0007221">
    <property type="term" value="P:positive regulation of transcription of Notch receptor target"/>
    <property type="evidence" value="ECO:0007669"/>
    <property type="project" value="InterPro"/>
</dbReference>
<feature type="domain" description="Neurogenic mastermind-like N-terminal" evidence="10">
    <location>
        <begin position="69"/>
        <end position="128"/>
    </location>
</feature>
<feature type="compositionally biased region" description="Low complexity" evidence="9">
    <location>
        <begin position="610"/>
        <end position="637"/>
    </location>
</feature>
<dbReference type="STRING" id="29139.ENSVURP00010012641"/>
<evidence type="ECO:0000313" key="12">
    <source>
        <dbReference type="Proteomes" id="UP000314987"/>
    </source>
</evidence>
<feature type="compositionally biased region" description="Gly residues" evidence="9">
    <location>
        <begin position="52"/>
        <end position="66"/>
    </location>
</feature>
<feature type="region of interest" description="Disordered" evidence="9">
    <location>
        <begin position="342"/>
        <end position="531"/>
    </location>
</feature>
<evidence type="ECO:0000259" key="10">
    <source>
        <dbReference type="SMART" id="SM01275"/>
    </source>
</evidence>
<name>A0A4X2KRN7_VOMUR</name>
<feature type="compositionally biased region" description="Polar residues" evidence="9">
    <location>
        <begin position="351"/>
        <end position="367"/>
    </location>
</feature>
<evidence type="ECO:0000256" key="7">
    <source>
        <dbReference type="ARBA" id="ARBA00023242"/>
    </source>
</evidence>
<dbReference type="OMA" id="HHQMDIK"/>
<accession>A0A4X2KRN7</accession>
<keyword evidence="8" id="KW-0175">Coiled coil</keyword>
<dbReference type="InterPro" id="IPR019082">
    <property type="entry name" value="Mastermind-like_N"/>
</dbReference>
<reference evidence="11" key="3">
    <citation type="submission" date="2025-09" db="UniProtKB">
        <authorList>
            <consortium name="Ensembl"/>
        </authorList>
    </citation>
    <scope>IDENTIFICATION</scope>
</reference>
<keyword evidence="5" id="KW-0010">Activator</keyword>
<feature type="compositionally biased region" description="Low complexity" evidence="9">
    <location>
        <begin position="451"/>
        <end position="512"/>
    </location>
</feature>
<evidence type="ECO:0000313" key="11">
    <source>
        <dbReference type="Ensembl" id="ENSVURP00010012641.1"/>
    </source>
</evidence>
<reference evidence="11" key="2">
    <citation type="submission" date="2025-08" db="UniProtKB">
        <authorList>
            <consortium name="Ensembl"/>
        </authorList>
    </citation>
    <scope>IDENTIFICATION</scope>
</reference>
<organism evidence="11 12">
    <name type="scientific">Vombatus ursinus</name>
    <name type="common">Common wombat</name>
    <dbReference type="NCBI Taxonomy" id="29139"/>
    <lineage>
        <taxon>Eukaryota</taxon>
        <taxon>Metazoa</taxon>
        <taxon>Chordata</taxon>
        <taxon>Craniata</taxon>
        <taxon>Vertebrata</taxon>
        <taxon>Euteleostomi</taxon>
        <taxon>Mammalia</taxon>
        <taxon>Metatheria</taxon>
        <taxon>Diprotodontia</taxon>
        <taxon>Vombatidae</taxon>
        <taxon>Vombatus</taxon>
    </lineage>
</organism>
<feature type="compositionally biased region" description="Low complexity" evidence="9">
    <location>
        <begin position="36"/>
        <end position="51"/>
    </location>
</feature>
<keyword evidence="4" id="KW-0805">Transcription regulation</keyword>
<evidence type="ECO:0000256" key="9">
    <source>
        <dbReference type="SAM" id="MobiDB-lite"/>
    </source>
</evidence>
<evidence type="ECO:0000256" key="3">
    <source>
        <dbReference type="ARBA" id="ARBA00022976"/>
    </source>
</evidence>
<feature type="region of interest" description="Disordered" evidence="9">
    <location>
        <begin position="1047"/>
        <end position="1135"/>
    </location>
</feature>
<feature type="compositionally biased region" description="Polar residues" evidence="9">
    <location>
        <begin position="181"/>
        <end position="197"/>
    </location>
</feature>
<dbReference type="Pfam" id="PF09596">
    <property type="entry name" value="MamL-1"/>
    <property type="match status" value="1"/>
</dbReference>
<evidence type="ECO:0000256" key="1">
    <source>
        <dbReference type="ARBA" id="ARBA00004324"/>
    </source>
</evidence>
<feature type="compositionally biased region" description="Polar residues" evidence="9">
    <location>
        <begin position="1060"/>
        <end position="1095"/>
    </location>
</feature>
<comment type="similarity">
    <text evidence="2">Belongs to the mastermind family.</text>
</comment>
<evidence type="ECO:0000256" key="8">
    <source>
        <dbReference type="SAM" id="Coils"/>
    </source>
</evidence>
<dbReference type="PANTHER" id="PTHR15692">
    <property type="entry name" value="MASTERMIND-LIKE"/>
    <property type="match status" value="1"/>
</dbReference>
<proteinExistence type="inferred from homology"/>
<dbReference type="AlphaFoldDB" id="A0A4X2KRN7"/>
<dbReference type="SMART" id="SM01275">
    <property type="entry name" value="MamL-1"/>
    <property type="match status" value="1"/>
</dbReference>
<dbReference type="GO" id="GO:0016607">
    <property type="term" value="C:nuclear speck"/>
    <property type="evidence" value="ECO:0007669"/>
    <property type="project" value="UniProtKB-SubCell"/>
</dbReference>
<feature type="region of interest" description="Disordered" evidence="9">
    <location>
        <begin position="36"/>
        <end position="71"/>
    </location>
</feature>
<dbReference type="PANTHER" id="PTHR15692:SF8">
    <property type="entry name" value="MASTERMIND-LIKE PROTEIN 3"/>
    <property type="match status" value="1"/>
</dbReference>
<evidence type="ECO:0000256" key="2">
    <source>
        <dbReference type="ARBA" id="ARBA00008081"/>
    </source>
</evidence>
<feature type="region of interest" description="Disordered" evidence="9">
    <location>
        <begin position="178"/>
        <end position="198"/>
    </location>
</feature>